<feature type="transmembrane region" description="Helical" evidence="9">
    <location>
        <begin position="6"/>
        <end position="31"/>
    </location>
</feature>
<keyword evidence="3" id="KW-1003">Cell membrane</keyword>
<evidence type="ECO:0000256" key="4">
    <source>
        <dbReference type="ARBA" id="ARBA00022692"/>
    </source>
</evidence>
<dbReference type="InterPro" id="IPR001851">
    <property type="entry name" value="ABC_transp_permease"/>
</dbReference>
<comment type="caution">
    <text evidence="10">The sequence shown here is derived from an EMBL/GenBank/DDBJ whole genome shotgun (WGS) entry which is preliminary data.</text>
</comment>
<dbReference type="GO" id="GO:0005886">
    <property type="term" value="C:plasma membrane"/>
    <property type="evidence" value="ECO:0007669"/>
    <property type="project" value="UniProtKB-SubCell"/>
</dbReference>
<dbReference type="Pfam" id="PF02653">
    <property type="entry name" value="BPD_transp_2"/>
    <property type="match status" value="1"/>
</dbReference>
<feature type="transmembrane region" description="Helical" evidence="9">
    <location>
        <begin position="100"/>
        <end position="122"/>
    </location>
</feature>
<feature type="transmembrane region" description="Helical" evidence="9">
    <location>
        <begin position="65"/>
        <end position="88"/>
    </location>
</feature>
<protein>
    <submittedName>
        <fullName evidence="10">Branched-chain amino acid ABC transporter permease</fullName>
    </submittedName>
</protein>
<gene>
    <name evidence="10" type="ORF">JF888_04565</name>
</gene>
<dbReference type="RefSeq" id="WP_338176972.1">
    <property type="nucleotide sequence ID" value="NZ_JAEKNQ010000019.1"/>
</dbReference>
<dbReference type="EMBL" id="JAEKNQ010000019">
    <property type="protein sequence ID" value="MBJ7602454.1"/>
    <property type="molecule type" value="Genomic_DNA"/>
</dbReference>
<dbReference type="CDD" id="cd06582">
    <property type="entry name" value="TM_PBP1_LivH_like"/>
    <property type="match status" value="1"/>
</dbReference>
<dbReference type="PANTHER" id="PTHR11795">
    <property type="entry name" value="BRANCHED-CHAIN AMINO ACID TRANSPORT SYSTEM PERMEASE PROTEIN LIVH"/>
    <property type="match status" value="1"/>
</dbReference>
<evidence type="ECO:0000313" key="11">
    <source>
        <dbReference type="Proteomes" id="UP000620075"/>
    </source>
</evidence>
<evidence type="ECO:0000256" key="7">
    <source>
        <dbReference type="ARBA" id="ARBA00023136"/>
    </source>
</evidence>
<evidence type="ECO:0000256" key="2">
    <source>
        <dbReference type="ARBA" id="ARBA00022448"/>
    </source>
</evidence>
<evidence type="ECO:0000256" key="9">
    <source>
        <dbReference type="SAM" id="Phobius"/>
    </source>
</evidence>
<keyword evidence="5" id="KW-0029">Amino-acid transport</keyword>
<accession>A0A934K9I7</accession>
<dbReference type="PANTHER" id="PTHR11795:SF442">
    <property type="entry name" value="ABC TRANSPORTER ATP-BINDING PROTEIN"/>
    <property type="match status" value="1"/>
</dbReference>
<evidence type="ECO:0000256" key="5">
    <source>
        <dbReference type="ARBA" id="ARBA00022970"/>
    </source>
</evidence>
<evidence type="ECO:0000256" key="6">
    <source>
        <dbReference type="ARBA" id="ARBA00022989"/>
    </source>
</evidence>
<comment type="similarity">
    <text evidence="8">Belongs to the binding-protein-dependent transport system permease family. LivHM subfamily.</text>
</comment>
<dbReference type="GO" id="GO:0006865">
    <property type="term" value="P:amino acid transport"/>
    <property type="evidence" value="ECO:0007669"/>
    <property type="project" value="UniProtKB-KW"/>
</dbReference>
<dbReference type="GO" id="GO:0022857">
    <property type="term" value="F:transmembrane transporter activity"/>
    <property type="evidence" value="ECO:0007669"/>
    <property type="project" value="InterPro"/>
</dbReference>
<evidence type="ECO:0000256" key="1">
    <source>
        <dbReference type="ARBA" id="ARBA00004651"/>
    </source>
</evidence>
<evidence type="ECO:0000256" key="8">
    <source>
        <dbReference type="ARBA" id="ARBA00037998"/>
    </source>
</evidence>
<feature type="transmembrane region" description="Helical" evidence="9">
    <location>
        <begin position="226"/>
        <end position="256"/>
    </location>
</feature>
<feature type="transmembrane region" description="Helical" evidence="9">
    <location>
        <begin position="43"/>
        <end position="59"/>
    </location>
</feature>
<dbReference type="InterPro" id="IPR052157">
    <property type="entry name" value="BCAA_transport_permease"/>
</dbReference>
<organism evidence="10 11">
    <name type="scientific">Candidatus Dormiibacter inghamiae</name>
    <dbReference type="NCBI Taxonomy" id="3127013"/>
    <lineage>
        <taxon>Bacteria</taxon>
        <taxon>Bacillati</taxon>
        <taxon>Candidatus Dormiibacterota</taxon>
        <taxon>Candidatus Dormibacteria</taxon>
        <taxon>Candidatus Dormibacterales</taxon>
        <taxon>Candidatus Dormibacteraceae</taxon>
        <taxon>Candidatus Dormiibacter</taxon>
    </lineage>
</organism>
<feature type="transmembrane region" description="Helical" evidence="9">
    <location>
        <begin position="268"/>
        <end position="289"/>
    </location>
</feature>
<comment type="subcellular location">
    <subcellularLocation>
        <location evidence="1">Cell membrane</location>
        <topology evidence="1">Multi-pass membrane protein</topology>
    </subcellularLocation>
</comment>
<dbReference type="Proteomes" id="UP000620075">
    <property type="component" value="Unassembled WGS sequence"/>
</dbReference>
<dbReference type="AlphaFoldDB" id="A0A934K9I7"/>
<sequence length="295" mass="30541">MSGGQLLLFVVGGLSNAAYLFIVAAGLSLVFGALRVINMAHGSLYMIAAFVTGVVANQLGLTLGFWGGLVVAVIVTGLVGALIEVVVLRRVYGEEHLVQLLATYALTLVIAGVVRTVFGANYRTVKPPAAINFSVTLAGNSYAAYSFFMIGAAVVIGTGVYILMYRTTLGRNIRAAVSDPELLSASGVNVARLYTVVFVMGAALAALGGAIVAPSQAVNASMDTDVLVLAFAISVIGGLGSIIGSLVGALIVGEVLSFGVQNQYTNPYAIAFVFIIMVIVLTIRPWGLFGKAEQT</sequence>
<keyword evidence="4 9" id="KW-0812">Transmembrane</keyword>
<proteinExistence type="inferred from homology"/>
<evidence type="ECO:0000313" key="10">
    <source>
        <dbReference type="EMBL" id="MBJ7602454.1"/>
    </source>
</evidence>
<keyword evidence="7 9" id="KW-0472">Membrane</keyword>
<keyword evidence="6 9" id="KW-1133">Transmembrane helix</keyword>
<reference evidence="10 11" key="1">
    <citation type="submission" date="2020-10" db="EMBL/GenBank/DDBJ databases">
        <title>Ca. Dormibacterota MAGs.</title>
        <authorList>
            <person name="Montgomery K."/>
        </authorList>
    </citation>
    <scope>NUCLEOTIDE SEQUENCE [LARGE SCALE GENOMIC DNA]</scope>
    <source>
        <strain evidence="10">SC8811_S16_3</strain>
    </source>
</reference>
<feature type="transmembrane region" description="Helical" evidence="9">
    <location>
        <begin position="193"/>
        <end position="214"/>
    </location>
</feature>
<name>A0A934K9I7_9BACT</name>
<evidence type="ECO:0000256" key="3">
    <source>
        <dbReference type="ARBA" id="ARBA00022475"/>
    </source>
</evidence>
<keyword evidence="2" id="KW-0813">Transport</keyword>
<feature type="transmembrane region" description="Helical" evidence="9">
    <location>
        <begin position="142"/>
        <end position="164"/>
    </location>
</feature>